<sequence>MIRPLVESDFNAAIQIVNRNWKNVYVGYVNQGLLNDAGCQERSQQLREDFINHRLSEYVWEESGQILGLLSMGTTADTDKASAFEIWRIYIAAEAQGKGIGGRLLVFAEQMAKENGYSEIIIWAFSENARAIRFYQKYGYQIDKKAYLNAPYLTYGTRLSKNIS</sequence>
<dbReference type="Proteomes" id="UP000596035">
    <property type="component" value="Chromosome"/>
</dbReference>
<dbReference type="CDD" id="cd04301">
    <property type="entry name" value="NAT_SF"/>
    <property type="match status" value="1"/>
</dbReference>
<dbReference type="AlphaFoldDB" id="A0A1Z2XMV8"/>
<evidence type="ECO:0000313" key="4">
    <source>
        <dbReference type="Proteomes" id="UP000196710"/>
    </source>
</evidence>
<organism evidence="3 5">
    <name type="scientific">Acutalibacter muris</name>
    <dbReference type="NCBI Taxonomy" id="1796620"/>
    <lineage>
        <taxon>Bacteria</taxon>
        <taxon>Bacillati</taxon>
        <taxon>Bacillota</taxon>
        <taxon>Clostridia</taxon>
        <taxon>Eubacteriales</taxon>
        <taxon>Acutalibacteraceae</taxon>
        <taxon>Acutalibacter</taxon>
    </lineage>
</organism>
<dbReference type="PIRSF" id="PIRSF037663">
    <property type="entry name" value="Acetyltransf_GNAT_prd"/>
    <property type="match status" value="1"/>
</dbReference>
<protein>
    <submittedName>
        <fullName evidence="2 3">N-acetyltransferase</fullName>
    </submittedName>
</protein>
<reference evidence="2" key="1">
    <citation type="journal article" date="2017" name="Genome Announc.">
        <title>High-Quality Whole-Genome Sequences of the Oligo-Mouse-Microbiota Bacterial Community.</title>
        <authorList>
            <person name="Garzetti D."/>
            <person name="Brugiroux S."/>
            <person name="Bunk B."/>
            <person name="Pukall R."/>
            <person name="McCoy K.D."/>
            <person name="Macpherson A.J."/>
            <person name="Stecher B."/>
        </authorList>
    </citation>
    <scope>NUCLEOTIDE SEQUENCE</scope>
    <source>
        <strain evidence="2">KB18</strain>
    </source>
</reference>
<dbReference type="InterPro" id="IPR000182">
    <property type="entry name" value="GNAT_dom"/>
</dbReference>
<dbReference type="PANTHER" id="PTHR43617:SF38">
    <property type="entry name" value="N-ACETYLTRANSFERASE DOMAIN-CONTAINING PROTEIN"/>
    <property type="match status" value="1"/>
</dbReference>
<dbReference type="PROSITE" id="PS51186">
    <property type="entry name" value="GNAT"/>
    <property type="match status" value="1"/>
</dbReference>
<feature type="domain" description="N-acetyltransferase" evidence="1">
    <location>
        <begin position="1"/>
        <end position="164"/>
    </location>
</feature>
<name>A0A1Z2XMV8_9FIRM</name>
<dbReference type="GO" id="GO:0016747">
    <property type="term" value="F:acyltransferase activity, transferring groups other than amino-acyl groups"/>
    <property type="evidence" value="ECO:0007669"/>
    <property type="project" value="InterPro"/>
</dbReference>
<evidence type="ECO:0000313" key="5">
    <source>
        <dbReference type="Proteomes" id="UP000596035"/>
    </source>
</evidence>
<evidence type="ECO:0000313" key="3">
    <source>
        <dbReference type="EMBL" id="QQR29065.1"/>
    </source>
</evidence>
<reference evidence="3 5" key="3">
    <citation type="submission" date="2020-11" db="EMBL/GenBank/DDBJ databases">
        <title>Closed and high quality bacterial genomes of the OMM12 community.</title>
        <authorList>
            <person name="Marbouty M."/>
            <person name="Lamy-Besnier Q."/>
            <person name="Debarbieux L."/>
            <person name="Koszul R."/>
        </authorList>
    </citation>
    <scope>NUCLEOTIDE SEQUENCE [LARGE SCALE GENOMIC DNA]</scope>
    <source>
        <strain evidence="3 5">KB18</strain>
    </source>
</reference>
<dbReference type="PANTHER" id="PTHR43617">
    <property type="entry name" value="L-AMINO ACID N-ACETYLTRANSFERASE"/>
    <property type="match status" value="1"/>
</dbReference>
<evidence type="ECO:0000313" key="2">
    <source>
        <dbReference type="EMBL" id="ASB39774.1"/>
    </source>
</evidence>
<accession>A0A1Z2XMV8</accession>
<gene>
    <name evidence="2" type="ORF">ADH66_03365</name>
    <name evidence="3" type="ORF">I5Q82_13420</name>
</gene>
<dbReference type="Proteomes" id="UP000196710">
    <property type="component" value="Chromosome"/>
</dbReference>
<dbReference type="Pfam" id="PF00583">
    <property type="entry name" value="Acetyltransf_1"/>
    <property type="match status" value="1"/>
</dbReference>
<dbReference type="Gene3D" id="3.40.630.30">
    <property type="match status" value="1"/>
</dbReference>
<keyword evidence="4" id="KW-1185">Reference proteome</keyword>
<evidence type="ECO:0000259" key="1">
    <source>
        <dbReference type="PROSITE" id="PS51186"/>
    </source>
</evidence>
<proteinExistence type="predicted"/>
<dbReference type="RefSeq" id="WP_066535694.1">
    <property type="nucleotide sequence ID" value="NZ_CP021422.1"/>
</dbReference>
<dbReference type="InterPro" id="IPR017255">
    <property type="entry name" value="AcTrfase_GNAT_prd"/>
</dbReference>
<dbReference type="SUPFAM" id="SSF55729">
    <property type="entry name" value="Acyl-CoA N-acyltransferases (Nat)"/>
    <property type="match status" value="1"/>
</dbReference>
<dbReference type="EMBL" id="CP021422">
    <property type="protein sequence ID" value="ASB39774.1"/>
    <property type="molecule type" value="Genomic_DNA"/>
</dbReference>
<dbReference type="KEGG" id="amur:ADH66_03365"/>
<dbReference type="EMBL" id="CP065321">
    <property type="protein sequence ID" value="QQR29065.1"/>
    <property type="molecule type" value="Genomic_DNA"/>
</dbReference>
<reference evidence="4" key="2">
    <citation type="submission" date="2017-05" db="EMBL/GenBank/DDBJ databases">
        <title>Improved OligoMM genomes.</title>
        <authorList>
            <person name="Garzetti D."/>
        </authorList>
    </citation>
    <scope>NUCLEOTIDE SEQUENCE [LARGE SCALE GENOMIC DNA]</scope>
    <source>
        <strain evidence="4">KB18</strain>
    </source>
</reference>
<dbReference type="InterPro" id="IPR050276">
    <property type="entry name" value="MshD_Acetyltransferase"/>
</dbReference>
<dbReference type="InterPro" id="IPR016181">
    <property type="entry name" value="Acyl_CoA_acyltransferase"/>
</dbReference>